<protein>
    <submittedName>
        <fullName evidence="3">MAR-binding filament-like protein 1-1</fullName>
    </submittedName>
</protein>
<gene>
    <name evidence="3" type="primary">LOC108627753</name>
</gene>
<accession>A0AAJ7J5L7</accession>
<dbReference type="AlphaFoldDB" id="A0AAJ7J5L7"/>
<evidence type="ECO:0000256" key="1">
    <source>
        <dbReference type="SAM" id="Coils"/>
    </source>
</evidence>
<sequence length="316" mass="36605">MTEDYLLSKEEEFRQLNKQLEHKAQDLVKEIDSVINTCNNGKHTVSNAETDYVNRMRNQIDCSRNENNAQSSIRRNCSSSLSQIFDQFTTTSSKPNVEIERSTNEDEAFKRTTLANKAVLNTFKAKIDMLQDELHTLRIEYRKKCDTCKDLESDNKRIETLSKKEIESLKETVSKLESSTKGFQSELQALNTENAALRKELDKFQKELKTASQQSNNYIMRLNRALENNDKLKSALKCTEIEEKELKIQMRRLQEEKRSSVSSLGKQLSEVIQVFKKQMLIVDNLKKQNACLVAIGQLDFTKQDFSRLLDQKVENL</sequence>
<keyword evidence="1" id="KW-0175">Coiled coil</keyword>
<keyword evidence="2" id="KW-1185">Reference proteome</keyword>
<feature type="coiled-coil region" evidence="1">
    <location>
        <begin position="6"/>
        <end position="37"/>
    </location>
</feature>
<feature type="coiled-coil region" evidence="1">
    <location>
        <begin position="180"/>
        <end position="256"/>
    </location>
</feature>
<dbReference type="GeneID" id="108627753"/>
<dbReference type="Proteomes" id="UP000694925">
    <property type="component" value="Unplaced"/>
</dbReference>
<dbReference type="PANTHER" id="PTHR23313:SF0">
    <property type="entry name" value="TESTIS-EXPRESSED PROTEIN 9"/>
    <property type="match status" value="1"/>
</dbReference>
<dbReference type="RefSeq" id="XP_017884681.1">
    <property type="nucleotide sequence ID" value="XM_018029192.2"/>
</dbReference>
<dbReference type="Gene3D" id="1.20.5.1700">
    <property type="match status" value="1"/>
</dbReference>
<reference evidence="3" key="1">
    <citation type="submission" date="2025-08" db="UniProtKB">
        <authorList>
            <consortium name="RefSeq"/>
        </authorList>
    </citation>
    <scope>IDENTIFICATION</scope>
    <source>
        <tissue evidence="3">Whole body</tissue>
    </source>
</reference>
<organism evidence="2 3">
    <name type="scientific">Ceratina calcarata</name>
    <dbReference type="NCBI Taxonomy" id="156304"/>
    <lineage>
        <taxon>Eukaryota</taxon>
        <taxon>Metazoa</taxon>
        <taxon>Ecdysozoa</taxon>
        <taxon>Arthropoda</taxon>
        <taxon>Hexapoda</taxon>
        <taxon>Insecta</taxon>
        <taxon>Pterygota</taxon>
        <taxon>Neoptera</taxon>
        <taxon>Endopterygota</taxon>
        <taxon>Hymenoptera</taxon>
        <taxon>Apocrita</taxon>
        <taxon>Aculeata</taxon>
        <taxon>Apoidea</taxon>
        <taxon>Anthophila</taxon>
        <taxon>Apidae</taxon>
        <taxon>Ceratina</taxon>
        <taxon>Zadontomerus</taxon>
    </lineage>
</organism>
<proteinExistence type="predicted"/>
<evidence type="ECO:0000313" key="2">
    <source>
        <dbReference type="Proteomes" id="UP000694925"/>
    </source>
</evidence>
<dbReference type="PANTHER" id="PTHR23313">
    <property type="entry name" value="TSEC1-RELATED"/>
    <property type="match status" value="1"/>
</dbReference>
<name>A0AAJ7J5L7_9HYME</name>
<dbReference type="KEGG" id="ccal:108627753"/>
<evidence type="ECO:0000313" key="3">
    <source>
        <dbReference type="RefSeq" id="XP_017884681.1"/>
    </source>
</evidence>